<dbReference type="Gramene" id="EME29904">
    <property type="protein sequence ID" value="EME29904"/>
    <property type="gene ID" value="Gasu_26910"/>
</dbReference>
<name>M2Y269_GALSU</name>
<dbReference type="InterPro" id="IPR014756">
    <property type="entry name" value="Ig_E-set"/>
</dbReference>
<comment type="similarity">
    <text evidence="1">Belongs to the 5'-AMP-activated protein kinase beta subunit family.</text>
</comment>
<keyword evidence="5" id="KW-1185">Reference proteome</keyword>
<evidence type="ECO:0000313" key="5">
    <source>
        <dbReference type="Proteomes" id="UP000030680"/>
    </source>
</evidence>
<evidence type="ECO:0000313" key="4">
    <source>
        <dbReference type="EMBL" id="EME29904.1"/>
    </source>
</evidence>
<dbReference type="GeneID" id="17088668"/>
<dbReference type="Gene3D" id="2.60.40.10">
    <property type="entry name" value="Immunoglobulins"/>
    <property type="match status" value="1"/>
</dbReference>
<dbReference type="InterPro" id="IPR032640">
    <property type="entry name" value="AMPK1_CBM"/>
</dbReference>
<gene>
    <name evidence="4" type="ORF">Gasu_26910</name>
</gene>
<feature type="domain" description="AMP-activated protein kinase glycogen-binding" evidence="3">
    <location>
        <begin position="74"/>
        <end position="153"/>
    </location>
</feature>
<dbReference type="Pfam" id="PF16561">
    <property type="entry name" value="AMPK1_CBM"/>
    <property type="match status" value="1"/>
</dbReference>
<dbReference type="EMBL" id="KB454504">
    <property type="protein sequence ID" value="EME29904.1"/>
    <property type="molecule type" value="Genomic_DNA"/>
</dbReference>
<dbReference type="STRING" id="130081.M2Y269"/>
<accession>M2Y269</accession>
<dbReference type="AlphaFoldDB" id="M2Y269"/>
<dbReference type="PANTHER" id="PTHR10343">
    <property type="entry name" value="5'-AMP-ACTIVATED PROTEIN KINASE , BETA SUBUNIT"/>
    <property type="match status" value="1"/>
</dbReference>
<reference evidence="5" key="1">
    <citation type="journal article" date="2013" name="Science">
        <title>Gene transfer from bacteria and archaea facilitated evolution of an extremophilic eukaryote.</title>
        <authorList>
            <person name="Schonknecht G."/>
            <person name="Chen W.H."/>
            <person name="Ternes C.M."/>
            <person name="Barbier G.G."/>
            <person name="Shrestha R.P."/>
            <person name="Stanke M."/>
            <person name="Brautigam A."/>
            <person name="Baker B.J."/>
            <person name="Banfield J.F."/>
            <person name="Garavito R.M."/>
            <person name="Carr K."/>
            <person name="Wilkerson C."/>
            <person name="Rensing S.A."/>
            <person name="Gagneul D."/>
            <person name="Dickenson N.E."/>
            <person name="Oesterhelt C."/>
            <person name="Lercher M.J."/>
            <person name="Weber A.P."/>
        </authorList>
    </citation>
    <scope>NUCLEOTIDE SEQUENCE [LARGE SCALE GENOMIC DNA]</scope>
    <source>
        <strain evidence="5">074W</strain>
    </source>
</reference>
<dbReference type="InterPro" id="IPR050827">
    <property type="entry name" value="CRP1_MDG1_kinase"/>
</dbReference>
<dbReference type="InterPro" id="IPR013783">
    <property type="entry name" value="Ig-like_fold"/>
</dbReference>
<feature type="compositionally biased region" description="Polar residues" evidence="2">
    <location>
        <begin position="41"/>
        <end position="55"/>
    </location>
</feature>
<evidence type="ECO:0000256" key="2">
    <source>
        <dbReference type="SAM" id="MobiDB-lite"/>
    </source>
</evidence>
<dbReference type="CDD" id="cd02859">
    <property type="entry name" value="E_set_AMPKbeta_like_N"/>
    <property type="match status" value="1"/>
</dbReference>
<sequence>MATSDVGADQDKDKEFNLRKQSSHGDKINMNPKEPQKAAVPSSTIQRKRQQSNLFSKLKQKKQPTTDLEKEGVRTEFVYADGAQEDVLLSGDWNNWTPIQMYHEGGGIWSVVTLVPPGTHEFKFIVDGEWRHSTRHPTVGIDEESKNNVRVVKGPPTIQPKMELPTKISEKDLTDDQMGCNCSIQ</sequence>
<dbReference type="OrthoDB" id="531008at2759"/>
<dbReference type="RefSeq" id="XP_005706424.1">
    <property type="nucleotide sequence ID" value="XM_005706367.1"/>
</dbReference>
<dbReference type="PANTHER" id="PTHR10343:SF84">
    <property type="entry name" value="5'-AMP-ACTIVATED PROTEIN KINASE SUBUNIT BETA-1"/>
    <property type="match status" value="1"/>
</dbReference>
<proteinExistence type="inferred from homology"/>
<evidence type="ECO:0000256" key="1">
    <source>
        <dbReference type="ARBA" id="ARBA00010926"/>
    </source>
</evidence>
<feature type="compositionally biased region" description="Basic and acidic residues" evidence="2">
    <location>
        <begin position="9"/>
        <end position="27"/>
    </location>
</feature>
<organism evidence="4 5">
    <name type="scientific">Galdieria sulphuraria</name>
    <name type="common">Red alga</name>
    <dbReference type="NCBI Taxonomy" id="130081"/>
    <lineage>
        <taxon>Eukaryota</taxon>
        <taxon>Rhodophyta</taxon>
        <taxon>Bangiophyceae</taxon>
        <taxon>Galdieriales</taxon>
        <taxon>Galdieriaceae</taxon>
        <taxon>Galdieria</taxon>
    </lineage>
</organism>
<dbReference type="Proteomes" id="UP000030680">
    <property type="component" value="Unassembled WGS sequence"/>
</dbReference>
<evidence type="ECO:0000259" key="3">
    <source>
        <dbReference type="Pfam" id="PF16561"/>
    </source>
</evidence>
<protein>
    <recommendedName>
        <fullName evidence="3">AMP-activated protein kinase glycogen-binding domain-containing protein</fullName>
    </recommendedName>
</protein>
<feature type="region of interest" description="Disordered" evidence="2">
    <location>
        <begin position="1"/>
        <end position="68"/>
    </location>
</feature>
<dbReference type="KEGG" id="gsl:Gasu_26910"/>
<dbReference type="SUPFAM" id="SSF81296">
    <property type="entry name" value="E set domains"/>
    <property type="match status" value="1"/>
</dbReference>